<evidence type="ECO:0000313" key="2">
    <source>
        <dbReference type="Proteomes" id="UP000827872"/>
    </source>
</evidence>
<evidence type="ECO:0000313" key="1">
    <source>
        <dbReference type="EMBL" id="KAH7992188.1"/>
    </source>
</evidence>
<gene>
    <name evidence="1" type="ORF">K3G42_020342</name>
</gene>
<reference evidence="1" key="1">
    <citation type="submission" date="2021-08" db="EMBL/GenBank/DDBJ databases">
        <title>The first chromosome-level gecko genome reveals the dynamic sex chromosomes of Neotropical dwarf geckos (Sphaerodactylidae: Sphaerodactylus).</title>
        <authorList>
            <person name="Pinto B.J."/>
            <person name="Keating S.E."/>
            <person name="Gamble T."/>
        </authorList>
    </citation>
    <scope>NUCLEOTIDE SEQUENCE</scope>
    <source>
        <strain evidence="1">TG3544</strain>
    </source>
</reference>
<dbReference type="EMBL" id="CM037616">
    <property type="protein sequence ID" value="KAH7992188.1"/>
    <property type="molecule type" value="Genomic_DNA"/>
</dbReference>
<dbReference type="Proteomes" id="UP000827872">
    <property type="component" value="Linkage Group LG03"/>
</dbReference>
<sequence>MTLLACSLVPSFPPHFPPFHQAVLKCYRMALQGIGKRYSRVKKGGEKAHKSKLMNAILEKLPSFAPFSIVATDSVFTGTPSHSHAKIAPLTKKKTCLSFLPMKEESPSKIHTI</sequence>
<protein>
    <submittedName>
        <fullName evidence="1">Uncharacterized protein</fullName>
    </submittedName>
</protein>
<accession>A0ACB8EI98</accession>
<name>A0ACB8EI98_9SAUR</name>
<comment type="caution">
    <text evidence="1">The sequence shown here is derived from an EMBL/GenBank/DDBJ whole genome shotgun (WGS) entry which is preliminary data.</text>
</comment>
<keyword evidence="2" id="KW-1185">Reference proteome</keyword>
<proteinExistence type="predicted"/>
<organism evidence="1 2">
    <name type="scientific">Sphaerodactylus townsendi</name>
    <dbReference type="NCBI Taxonomy" id="933632"/>
    <lineage>
        <taxon>Eukaryota</taxon>
        <taxon>Metazoa</taxon>
        <taxon>Chordata</taxon>
        <taxon>Craniata</taxon>
        <taxon>Vertebrata</taxon>
        <taxon>Euteleostomi</taxon>
        <taxon>Lepidosauria</taxon>
        <taxon>Squamata</taxon>
        <taxon>Bifurcata</taxon>
        <taxon>Gekkota</taxon>
        <taxon>Sphaerodactylidae</taxon>
        <taxon>Sphaerodactylus</taxon>
    </lineage>
</organism>